<evidence type="ECO:0000313" key="3">
    <source>
        <dbReference type="EnsemblProtists" id="HpaP804762"/>
    </source>
</evidence>
<accession>M4BEP4</accession>
<evidence type="ECO:0008006" key="5">
    <source>
        <dbReference type="Google" id="ProtNLM"/>
    </source>
</evidence>
<dbReference type="Proteomes" id="UP000011713">
    <property type="component" value="Unassembled WGS sequence"/>
</dbReference>
<dbReference type="HOGENOM" id="CLU_191026_0_0_1"/>
<keyword evidence="2" id="KW-0732">Signal</keyword>
<evidence type="ECO:0000256" key="2">
    <source>
        <dbReference type="SAM" id="SignalP"/>
    </source>
</evidence>
<protein>
    <recommendedName>
        <fullName evidence="5">RxLR effector candidate protein</fullName>
    </recommendedName>
</protein>
<reference evidence="4" key="1">
    <citation type="journal article" date="2010" name="Science">
        <title>Signatures of adaptation to obligate biotrophy in the Hyaloperonospora arabidopsidis genome.</title>
        <authorList>
            <person name="Baxter L."/>
            <person name="Tripathy S."/>
            <person name="Ishaque N."/>
            <person name="Boot N."/>
            <person name="Cabral A."/>
            <person name="Kemen E."/>
            <person name="Thines M."/>
            <person name="Ah-Fong A."/>
            <person name="Anderson R."/>
            <person name="Badejoko W."/>
            <person name="Bittner-Eddy P."/>
            <person name="Boore J.L."/>
            <person name="Chibucos M.C."/>
            <person name="Coates M."/>
            <person name="Dehal P."/>
            <person name="Delehaunty K."/>
            <person name="Dong S."/>
            <person name="Downton P."/>
            <person name="Dumas B."/>
            <person name="Fabro G."/>
            <person name="Fronick C."/>
            <person name="Fuerstenberg S.I."/>
            <person name="Fulton L."/>
            <person name="Gaulin E."/>
            <person name="Govers F."/>
            <person name="Hughes L."/>
            <person name="Humphray S."/>
            <person name="Jiang R.H."/>
            <person name="Judelson H."/>
            <person name="Kamoun S."/>
            <person name="Kyung K."/>
            <person name="Meijer H."/>
            <person name="Minx P."/>
            <person name="Morris P."/>
            <person name="Nelson J."/>
            <person name="Phuntumart V."/>
            <person name="Qutob D."/>
            <person name="Rehmany A."/>
            <person name="Rougon-Cardoso A."/>
            <person name="Ryden P."/>
            <person name="Torto-Alalibo T."/>
            <person name="Studholme D."/>
            <person name="Wang Y."/>
            <person name="Win J."/>
            <person name="Wood J."/>
            <person name="Clifton S.W."/>
            <person name="Rogers J."/>
            <person name="Van den Ackerveken G."/>
            <person name="Jones J.D."/>
            <person name="McDowell J.M."/>
            <person name="Beynon J."/>
            <person name="Tyler B.M."/>
        </authorList>
    </citation>
    <scope>NUCLEOTIDE SEQUENCE [LARGE SCALE GENOMIC DNA]</scope>
    <source>
        <strain evidence="4">Emoy2</strain>
    </source>
</reference>
<keyword evidence="4" id="KW-1185">Reference proteome</keyword>
<dbReference type="InParanoid" id="M4BEP4"/>
<feature type="signal peptide" evidence="2">
    <location>
        <begin position="1"/>
        <end position="19"/>
    </location>
</feature>
<dbReference type="EnsemblProtists" id="HpaT804762">
    <property type="protein sequence ID" value="HpaP804762"/>
    <property type="gene ID" value="HpaG804762"/>
</dbReference>
<organism evidence="3 4">
    <name type="scientific">Hyaloperonospora arabidopsidis (strain Emoy2)</name>
    <name type="common">Downy mildew agent</name>
    <name type="synonym">Peronospora arabidopsidis</name>
    <dbReference type="NCBI Taxonomy" id="559515"/>
    <lineage>
        <taxon>Eukaryota</taxon>
        <taxon>Sar</taxon>
        <taxon>Stramenopiles</taxon>
        <taxon>Oomycota</taxon>
        <taxon>Peronosporomycetes</taxon>
        <taxon>Peronosporales</taxon>
        <taxon>Peronosporaceae</taxon>
        <taxon>Hyaloperonospora</taxon>
    </lineage>
</organism>
<feature type="region of interest" description="Disordered" evidence="1">
    <location>
        <begin position="27"/>
        <end position="52"/>
    </location>
</feature>
<feature type="chain" id="PRO_5004049079" description="RxLR effector candidate protein" evidence="2">
    <location>
        <begin position="20"/>
        <end position="87"/>
    </location>
</feature>
<feature type="compositionally biased region" description="Basic and acidic residues" evidence="1">
    <location>
        <begin position="37"/>
        <end position="49"/>
    </location>
</feature>
<proteinExistence type="predicted"/>
<name>M4BEP4_HYAAE</name>
<sequence length="87" mass="9511">MRLLCWILQVNLITVLTNAGPVTTPTVGSIPNSTAHAHKDSGEYKKSLREANSLDVNVSTETGDDPENDARLSVCWSAEGKRQCERI</sequence>
<dbReference type="AlphaFoldDB" id="M4BEP4"/>
<reference evidence="3" key="2">
    <citation type="submission" date="2015-06" db="UniProtKB">
        <authorList>
            <consortium name="EnsemblProtists"/>
        </authorList>
    </citation>
    <scope>IDENTIFICATION</scope>
    <source>
        <strain evidence="3">Emoy2</strain>
    </source>
</reference>
<evidence type="ECO:0000256" key="1">
    <source>
        <dbReference type="SAM" id="MobiDB-lite"/>
    </source>
</evidence>
<dbReference type="EMBL" id="JH598180">
    <property type="status" value="NOT_ANNOTATED_CDS"/>
    <property type="molecule type" value="Genomic_DNA"/>
</dbReference>
<dbReference type="VEuPathDB" id="FungiDB:HpaG804762"/>
<evidence type="ECO:0000313" key="4">
    <source>
        <dbReference type="Proteomes" id="UP000011713"/>
    </source>
</evidence>